<dbReference type="PROSITE" id="PS50082">
    <property type="entry name" value="WD_REPEATS_2"/>
    <property type="match status" value="1"/>
</dbReference>
<keyword evidence="3" id="KW-1185">Reference proteome</keyword>
<dbReference type="Pfam" id="PF00400">
    <property type="entry name" value="WD40"/>
    <property type="match status" value="1"/>
</dbReference>
<protein>
    <submittedName>
        <fullName evidence="2">Uncharacterized protein</fullName>
    </submittedName>
</protein>
<dbReference type="InterPro" id="IPR001680">
    <property type="entry name" value="WD40_rpt"/>
</dbReference>
<dbReference type="OrthoDB" id="542917at2759"/>
<dbReference type="OMA" id="IDEWVIS"/>
<sequence>MDHQCSKNHNLPIIQIILNPKLKPEDRYLCSLCIEEQQHFGNVIGYKKALEMVDQNKQELNTKIFGMINEEILKVNKWKRDIQDQKNYTISIYDSLIKTIDEWVISIKDQQFSQENKKFLEVLDDMSDNQEGWIKYTIYQTVSSLILIDNITQKKLQTLFDELNAILNNLAMNNQFNEIFSQNLNIFWNSYKTAEQFRKNQLNNIENIFCKSHNLPITSVNIQKNVPLEQRVNCKKCKGKGESIEELKKGLDQYFLDHSRQLQNNSQKFKKVIQKYWLSLIKDLQFSFFSQLNNLTYQLLNQEQKSILEFICKVQRSESCNLSNCQNLCQMLSEKDQSIPECQIGDQQLRILVFVKDLVTKLQNSMKIIQEKHLFIQKSKDDLPKITDLQIQREIYWKQLPLNTIWNDINVKPNCALVTDLDSILIKGVNNCIEIHHSINQRLTKKILFLQPKQFVTCFADCKIVNSFLAGYNDGKLQYWKILKPQMNFYQNIDIQNQNVQNFHFETPQYQNHTDQINFIYMKKSKQNDFITDVLTASSDGLINIWEFQLTKNRISFQYSLKRHEKSVMALALNENEDILVSCGQDNKIIIWGKRQNQTTQFQTWQFLSIVKQSIYSFVKKIQFLTNNIFITVHHDQEYVHIFQQKQDIFEEQKQRKIKLFPCSKDNFEFQMTKIQNGVVCFGHGQTVYIVSLTKNQEIKLSSDPICQNKQSKLDGYCGVVNNKNIIIWTPNCKVYELIV</sequence>
<dbReference type="PANTHER" id="PTHR22844">
    <property type="entry name" value="F-BOX AND WD40 DOMAIN PROTEIN"/>
    <property type="match status" value="1"/>
</dbReference>
<dbReference type="EMBL" id="CAJJDP010000078">
    <property type="protein sequence ID" value="CAD8182558.1"/>
    <property type="molecule type" value="Genomic_DNA"/>
</dbReference>
<organism evidence="2 3">
    <name type="scientific">Paramecium octaurelia</name>
    <dbReference type="NCBI Taxonomy" id="43137"/>
    <lineage>
        <taxon>Eukaryota</taxon>
        <taxon>Sar</taxon>
        <taxon>Alveolata</taxon>
        <taxon>Ciliophora</taxon>
        <taxon>Intramacronucleata</taxon>
        <taxon>Oligohymenophorea</taxon>
        <taxon>Peniculida</taxon>
        <taxon>Parameciidae</taxon>
        <taxon>Paramecium</taxon>
    </lineage>
</organism>
<dbReference type="AlphaFoldDB" id="A0A8S1VXB8"/>
<feature type="repeat" description="WD" evidence="1">
    <location>
        <begin position="561"/>
        <end position="602"/>
    </location>
</feature>
<proteinExistence type="predicted"/>
<comment type="caution">
    <text evidence="2">The sequence shown here is derived from an EMBL/GenBank/DDBJ whole genome shotgun (WGS) entry which is preliminary data.</text>
</comment>
<dbReference type="InterPro" id="IPR045182">
    <property type="entry name" value="JINGUBANG-like"/>
</dbReference>
<reference evidence="2" key="1">
    <citation type="submission" date="2021-01" db="EMBL/GenBank/DDBJ databases">
        <authorList>
            <consortium name="Genoscope - CEA"/>
            <person name="William W."/>
        </authorList>
    </citation>
    <scope>NUCLEOTIDE SEQUENCE</scope>
</reference>
<name>A0A8S1VXB8_PAROT</name>
<keyword evidence="1" id="KW-0853">WD repeat</keyword>
<evidence type="ECO:0000313" key="2">
    <source>
        <dbReference type="EMBL" id="CAD8182558.1"/>
    </source>
</evidence>
<dbReference type="SMART" id="SM00320">
    <property type="entry name" value="WD40"/>
    <property type="match status" value="3"/>
</dbReference>
<gene>
    <name evidence="2" type="ORF">POCTA_138.1.T0790095</name>
</gene>
<dbReference type="Proteomes" id="UP000683925">
    <property type="component" value="Unassembled WGS sequence"/>
</dbReference>
<evidence type="ECO:0000256" key="1">
    <source>
        <dbReference type="PROSITE-ProRule" id="PRU00221"/>
    </source>
</evidence>
<accession>A0A8S1VXB8</accession>
<dbReference type="PROSITE" id="PS50294">
    <property type="entry name" value="WD_REPEATS_REGION"/>
    <property type="match status" value="1"/>
</dbReference>
<evidence type="ECO:0000313" key="3">
    <source>
        <dbReference type="Proteomes" id="UP000683925"/>
    </source>
</evidence>
<dbReference type="PANTHER" id="PTHR22844:SF387">
    <property type="entry name" value="F3I6.5 PROTEIN"/>
    <property type="match status" value="1"/>
</dbReference>